<evidence type="ECO:0000256" key="1">
    <source>
        <dbReference type="ARBA" id="ARBA00022460"/>
    </source>
</evidence>
<organism evidence="5 6">
    <name type="scientific">Daphnia galeata</name>
    <dbReference type="NCBI Taxonomy" id="27404"/>
    <lineage>
        <taxon>Eukaryota</taxon>
        <taxon>Metazoa</taxon>
        <taxon>Ecdysozoa</taxon>
        <taxon>Arthropoda</taxon>
        <taxon>Crustacea</taxon>
        <taxon>Branchiopoda</taxon>
        <taxon>Diplostraca</taxon>
        <taxon>Cladocera</taxon>
        <taxon>Anomopoda</taxon>
        <taxon>Daphniidae</taxon>
        <taxon>Daphnia</taxon>
    </lineage>
</organism>
<evidence type="ECO:0000256" key="3">
    <source>
        <dbReference type="SAM" id="MobiDB-lite"/>
    </source>
</evidence>
<name>A0A8J2W481_9CRUS</name>
<dbReference type="GO" id="GO:0005615">
    <property type="term" value="C:extracellular space"/>
    <property type="evidence" value="ECO:0007669"/>
    <property type="project" value="TreeGrafter"/>
</dbReference>
<reference evidence="5" key="1">
    <citation type="submission" date="2021-11" db="EMBL/GenBank/DDBJ databases">
        <authorList>
            <person name="Schell T."/>
        </authorList>
    </citation>
    <scope>NUCLEOTIDE SEQUENCE</scope>
    <source>
        <strain evidence="5">M5</strain>
    </source>
</reference>
<dbReference type="AlphaFoldDB" id="A0A8J2W481"/>
<gene>
    <name evidence="5" type="ORF">DGAL_LOCUS7514</name>
</gene>
<dbReference type="GO" id="GO:0031012">
    <property type="term" value="C:extracellular matrix"/>
    <property type="evidence" value="ECO:0007669"/>
    <property type="project" value="TreeGrafter"/>
</dbReference>
<dbReference type="PANTHER" id="PTHR12236:SF79">
    <property type="entry name" value="CUTICULAR PROTEIN 50CB-RELATED"/>
    <property type="match status" value="1"/>
</dbReference>
<keyword evidence="1 2" id="KW-0193">Cuticle</keyword>
<proteinExistence type="predicted"/>
<feature type="chain" id="PRO_5035165240" description="Cuticle protein" evidence="4">
    <location>
        <begin position="18"/>
        <end position="204"/>
    </location>
</feature>
<evidence type="ECO:0008006" key="7">
    <source>
        <dbReference type="Google" id="ProtNLM"/>
    </source>
</evidence>
<dbReference type="PRINTS" id="PR01217">
    <property type="entry name" value="PRICHEXTENSN"/>
</dbReference>
<evidence type="ECO:0000256" key="2">
    <source>
        <dbReference type="PROSITE-ProRule" id="PRU00497"/>
    </source>
</evidence>
<dbReference type="InterPro" id="IPR051217">
    <property type="entry name" value="Insect_Cuticle_Struc_Prot"/>
</dbReference>
<comment type="caution">
    <text evidence="5">The sequence shown here is derived from an EMBL/GenBank/DDBJ whole genome shotgun (WGS) entry which is preliminary data.</text>
</comment>
<evidence type="ECO:0000256" key="4">
    <source>
        <dbReference type="SAM" id="SignalP"/>
    </source>
</evidence>
<dbReference type="Proteomes" id="UP000789390">
    <property type="component" value="Unassembled WGS sequence"/>
</dbReference>
<dbReference type="GO" id="GO:0042302">
    <property type="term" value="F:structural constituent of cuticle"/>
    <property type="evidence" value="ECO:0007669"/>
    <property type="project" value="UniProtKB-UniRule"/>
</dbReference>
<dbReference type="InterPro" id="IPR000618">
    <property type="entry name" value="Insect_cuticle"/>
</dbReference>
<evidence type="ECO:0000313" key="6">
    <source>
        <dbReference type="Proteomes" id="UP000789390"/>
    </source>
</evidence>
<protein>
    <recommendedName>
        <fullName evidence="7">Cuticle protein</fullName>
    </recommendedName>
</protein>
<keyword evidence="6" id="KW-1185">Reference proteome</keyword>
<dbReference type="PROSITE" id="PS00233">
    <property type="entry name" value="CHIT_BIND_RR_1"/>
    <property type="match status" value="1"/>
</dbReference>
<keyword evidence="4" id="KW-0732">Signal</keyword>
<dbReference type="OrthoDB" id="6418165at2759"/>
<feature type="region of interest" description="Disordered" evidence="3">
    <location>
        <begin position="181"/>
        <end position="204"/>
    </location>
</feature>
<dbReference type="PROSITE" id="PS51155">
    <property type="entry name" value="CHIT_BIND_RR_2"/>
    <property type="match status" value="1"/>
</dbReference>
<feature type="signal peptide" evidence="4">
    <location>
        <begin position="1"/>
        <end position="17"/>
    </location>
</feature>
<dbReference type="InterPro" id="IPR031311">
    <property type="entry name" value="CHIT_BIND_RR_consensus"/>
</dbReference>
<accession>A0A8J2W481</accession>
<dbReference type="Pfam" id="PF00379">
    <property type="entry name" value="Chitin_bind_4"/>
    <property type="match status" value="1"/>
</dbReference>
<dbReference type="PANTHER" id="PTHR12236">
    <property type="entry name" value="STRUCTURAL CONTITUENT OF CUTICLE"/>
    <property type="match status" value="1"/>
</dbReference>
<evidence type="ECO:0000313" key="5">
    <source>
        <dbReference type="EMBL" id="CAH0104605.1"/>
    </source>
</evidence>
<sequence length="204" mass="23114">MKVFICVALIAVVAVNGQSYPKKPAYPSPSYSTYPKPSYPSYPKPSYSPAEYAKPAYPAYPQTYDAPMPYNFAWEVKDDYSYNNYNHQESGDDKGYVTGSYSVDLPDGRKQTVEYKADDYTGYVADVKYEGEAKFPEYKPAPYKSAAYPEYKQPSYPTYPAPSSYPKPSYPKPSYPKPSYPAPAYPSYPPPTYPSYPPKYPARY</sequence>
<dbReference type="EMBL" id="CAKKLH010000146">
    <property type="protein sequence ID" value="CAH0104605.1"/>
    <property type="molecule type" value="Genomic_DNA"/>
</dbReference>